<feature type="chain" id="PRO_5021315416" evidence="1">
    <location>
        <begin position="22"/>
        <end position="399"/>
    </location>
</feature>
<feature type="signal peptide" evidence="1">
    <location>
        <begin position="1"/>
        <end position="21"/>
    </location>
</feature>
<evidence type="ECO:0000256" key="1">
    <source>
        <dbReference type="SAM" id="SignalP"/>
    </source>
</evidence>
<dbReference type="AlphaFoldDB" id="A0A4Z1BT89"/>
<dbReference type="PROSITE" id="PS51257">
    <property type="entry name" value="PROKAR_LIPOPROTEIN"/>
    <property type="match status" value="1"/>
</dbReference>
<dbReference type="Pfam" id="PF16820">
    <property type="entry name" value="PKD_3"/>
    <property type="match status" value="1"/>
</dbReference>
<dbReference type="Proteomes" id="UP000297998">
    <property type="component" value="Unassembled WGS sequence"/>
</dbReference>
<feature type="domain" description="Bacteroidetes PKD-like" evidence="2">
    <location>
        <begin position="37"/>
        <end position="93"/>
    </location>
</feature>
<sequence length="399" mass="44511">MKYSKLFITALSLAFIQSCSSDDSDSNLSIDDVKLNSSYSTNRLKIITIEPTVSGFENATYTWKNGNEIVGSDKTFSFVSDEIGTYQLTLEVKGLSTTKKLETQITVNKESKAYSKYIAQVYDFMPAVGQFTNDLPEYVSGNTREQMIAKAASSIVGSEGQLISLGGYGGYVVFGFDHTIINKVNKRDFKILGNAFWGNEAQEERAGSCEPGVIMVAYDKNNNGVPDDDEWYEIAGSEYTNLKTIKNYSITYNKPDENKIPVIGTHGWDIDIEYVKWTDNQGNTGYKTKNSFHAQSYYPLWFGDNQLKFTGTLLPNNFYDQSGTGTYWVGKSYAYGYADNAPNNDEASNIDIDWAVDKNGNKVKLPGIDFIKVYTGINQEAGWLGEVSTEIMGAYDLHF</sequence>
<evidence type="ECO:0000313" key="4">
    <source>
        <dbReference type="Proteomes" id="UP000297998"/>
    </source>
</evidence>
<dbReference type="RefSeq" id="WP_135834607.1">
    <property type="nucleotide sequence ID" value="NZ_SRPE01000003.1"/>
</dbReference>
<keyword evidence="4" id="KW-1185">Reference proteome</keyword>
<proteinExistence type="predicted"/>
<accession>A0A4Z1BT89</accession>
<reference evidence="3 4" key="1">
    <citation type="submission" date="2019-03" db="EMBL/GenBank/DDBJ databases">
        <title>Empedobacter tilapiae sp. nov., isolated from an intestine of Nile tilapia Oreochromis niloticus.</title>
        <authorList>
            <person name="Kim Y.-O."/>
            <person name="Yoon J.-H."/>
        </authorList>
    </citation>
    <scope>NUCLEOTIDE SEQUENCE [LARGE SCALE GENOMIC DNA]</scope>
    <source>
        <strain evidence="3 4">MRS2</strain>
    </source>
</reference>
<gene>
    <name evidence="3" type="ORF">E4J94_04130</name>
</gene>
<protein>
    <submittedName>
        <fullName evidence="3">Cell surface protein</fullName>
    </submittedName>
</protein>
<evidence type="ECO:0000259" key="2">
    <source>
        <dbReference type="Pfam" id="PF16820"/>
    </source>
</evidence>
<name>A0A4Z1BT89_9FLAO</name>
<dbReference type="InterPro" id="IPR041696">
    <property type="entry name" value="PKD_3"/>
</dbReference>
<comment type="caution">
    <text evidence="3">The sequence shown here is derived from an EMBL/GenBank/DDBJ whole genome shotgun (WGS) entry which is preliminary data.</text>
</comment>
<organism evidence="3 4">
    <name type="scientific">Empedobacter tilapiae</name>
    <dbReference type="NCBI Taxonomy" id="2491114"/>
    <lineage>
        <taxon>Bacteria</taxon>
        <taxon>Pseudomonadati</taxon>
        <taxon>Bacteroidota</taxon>
        <taxon>Flavobacteriia</taxon>
        <taxon>Flavobacteriales</taxon>
        <taxon>Weeksellaceae</taxon>
        <taxon>Empedobacter</taxon>
    </lineage>
</organism>
<dbReference type="OrthoDB" id="975810at2"/>
<dbReference type="EMBL" id="SRPE01000003">
    <property type="protein sequence ID" value="TGN29150.1"/>
    <property type="molecule type" value="Genomic_DNA"/>
</dbReference>
<keyword evidence="1" id="KW-0732">Signal</keyword>
<evidence type="ECO:0000313" key="3">
    <source>
        <dbReference type="EMBL" id="TGN29150.1"/>
    </source>
</evidence>